<dbReference type="Proteomes" id="UP000316008">
    <property type="component" value="Unassembled WGS sequence"/>
</dbReference>
<dbReference type="AlphaFoldDB" id="A0A556N690"/>
<dbReference type="InterPro" id="IPR032774">
    <property type="entry name" value="WG_beta_rep"/>
</dbReference>
<dbReference type="EMBL" id="VLPL01000001">
    <property type="protein sequence ID" value="TSJ47611.1"/>
    <property type="molecule type" value="Genomic_DNA"/>
</dbReference>
<feature type="signal peptide" evidence="1">
    <location>
        <begin position="1"/>
        <end position="22"/>
    </location>
</feature>
<proteinExistence type="predicted"/>
<protein>
    <submittedName>
        <fullName evidence="2">WG repeat-containing protein</fullName>
    </submittedName>
</protein>
<feature type="chain" id="PRO_5021848934" evidence="1">
    <location>
        <begin position="23"/>
        <end position="339"/>
    </location>
</feature>
<dbReference type="PANTHER" id="PTHR37841">
    <property type="entry name" value="GLR2918 PROTEIN"/>
    <property type="match status" value="1"/>
</dbReference>
<accession>A0A556N690</accession>
<keyword evidence="1" id="KW-0732">Signal</keyword>
<evidence type="ECO:0000313" key="3">
    <source>
        <dbReference type="Proteomes" id="UP000316008"/>
    </source>
</evidence>
<dbReference type="RefSeq" id="WP_144331147.1">
    <property type="nucleotide sequence ID" value="NZ_VLPL01000001.1"/>
</dbReference>
<name>A0A556N690_9FLAO</name>
<gene>
    <name evidence="2" type="ORF">FO442_00350</name>
</gene>
<dbReference type="OrthoDB" id="5464673at2"/>
<reference evidence="2 3" key="1">
    <citation type="submission" date="2019-07" db="EMBL/GenBank/DDBJ databases">
        <authorList>
            <person name="Huq M.A."/>
        </authorList>
    </citation>
    <scope>NUCLEOTIDE SEQUENCE [LARGE SCALE GENOMIC DNA]</scope>
    <source>
        <strain evidence="2 3">MAH-3</strain>
    </source>
</reference>
<organism evidence="2 3">
    <name type="scientific">Fluviicola chungangensis</name>
    <dbReference type="NCBI Taxonomy" id="2597671"/>
    <lineage>
        <taxon>Bacteria</taxon>
        <taxon>Pseudomonadati</taxon>
        <taxon>Bacteroidota</taxon>
        <taxon>Flavobacteriia</taxon>
        <taxon>Flavobacteriales</taxon>
        <taxon>Crocinitomicaceae</taxon>
        <taxon>Fluviicola</taxon>
    </lineage>
</organism>
<keyword evidence="3" id="KW-1185">Reference proteome</keyword>
<dbReference type="Pfam" id="PF14903">
    <property type="entry name" value="WG_beta_rep"/>
    <property type="match status" value="3"/>
</dbReference>
<sequence length="339" mass="38695">MKDTTKRLFFCYTLLISNCMFAQEHDYKTFEKNTMEGTKVGITNKKTGKEVLPAVYDNVFEYENERFFVQNNGKIGVIDTMGKIIIPFQYDDVAVKDDRAFLRKANKWAMFNYQAGIAMTTFQYDEVLGYEDGIARVAIAGKQGYVDKFGKQILSCKFTEGYDCYGEFILVYEKVFVSTGYEYVTRNNDGEIINKRDIGSSDKLPIVFNKQGKIVYKGVHGERVKFCNGKSVFIVEGAMENYSKPAYHKLIDASGFTIIPYSTKYKFDPDKNWIRIDAPTGRGILGFDGKVLLNPNFASISDYTYNNETLAKVSFKNDSFFYIDTNAKCVEFNGVKCPE</sequence>
<dbReference type="PANTHER" id="PTHR37841:SF1">
    <property type="entry name" value="DUF3298 DOMAIN-CONTAINING PROTEIN"/>
    <property type="match status" value="1"/>
</dbReference>
<comment type="caution">
    <text evidence="2">The sequence shown here is derived from an EMBL/GenBank/DDBJ whole genome shotgun (WGS) entry which is preliminary data.</text>
</comment>
<evidence type="ECO:0000313" key="2">
    <source>
        <dbReference type="EMBL" id="TSJ47611.1"/>
    </source>
</evidence>
<evidence type="ECO:0000256" key="1">
    <source>
        <dbReference type="SAM" id="SignalP"/>
    </source>
</evidence>